<accession>A0A1Z5HVB6</accession>
<organism evidence="1 2">
    <name type="scientific">Calderihabitans maritimus</name>
    <dbReference type="NCBI Taxonomy" id="1246530"/>
    <lineage>
        <taxon>Bacteria</taxon>
        <taxon>Bacillati</taxon>
        <taxon>Bacillota</taxon>
        <taxon>Clostridia</taxon>
        <taxon>Neomoorellales</taxon>
        <taxon>Calderihabitantaceae</taxon>
        <taxon>Calderihabitans</taxon>
    </lineage>
</organism>
<proteinExistence type="predicted"/>
<sequence length="50" mass="5575">MKFVSAPFWGALLIFQAGDGSELEWGGLATGRLFFVHRLSEGRHSVQVIR</sequence>
<comment type="caution">
    <text evidence="1">The sequence shown here is derived from an EMBL/GenBank/DDBJ whole genome shotgun (WGS) entry which is preliminary data.</text>
</comment>
<gene>
    <name evidence="1" type="ORF">KKC1_24240</name>
</gene>
<name>A0A1Z5HVB6_9FIRM</name>
<evidence type="ECO:0000313" key="2">
    <source>
        <dbReference type="Proteomes" id="UP000197032"/>
    </source>
</evidence>
<evidence type="ECO:0000313" key="1">
    <source>
        <dbReference type="EMBL" id="GAW93287.1"/>
    </source>
</evidence>
<dbReference type="Proteomes" id="UP000197032">
    <property type="component" value="Unassembled WGS sequence"/>
</dbReference>
<keyword evidence="2" id="KW-1185">Reference proteome</keyword>
<protein>
    <submittedName>
        <fullName evidence="1">Uncharacterized protein</fullName>
    </submittedName>
</protein>
<reference evidence="2" key="1">
    <citation type="journal article" date="2017" name="Appl. Environ. Microbiol.">
        <title>Genomic Analysis of Calderihabitans maritimus KKC1, a Thermophilic, Hydrogenogenic, Carboxydotrophic Bacterium Isolated from Marine Sediment.</title>
        <authorList>
            <person name="Omae K."/>
            <person name="Yoneda Y."/>
            <person name="Fukuyama Y."/>
            <person name="Yoshida T."/>
            <person name="Sako Y."/>
        </authorList>
    </citation>
    <scope>NUCLEOTIDE SEQUENCE [LARGE SCALE GENOMIC DNA]</scope>
    <source>
        <strain evidence="2">KKC1</strain>
    </source>
</reference>
<dbReference type="AlphaFoldDB" id="A0A1Z5HVB6"/>
<dbReference type="EMBL" id="BDGJ01000125">
    <property type="protein sequence ID" value="GAW93287.1"/>
    <property type="molecule type" value="Genomic_DNA"/>
</dbReference>